<sequence>MSNPNDVIATVRQLAIENNDIAAVWLYGSRSKGTAQVHSDYDIAVAFYDHQLSIMDKYLRPNMLAIDWCERLGLMSDMLSIVDINSAPIYLAYDIVETGKLLYGQDNPRVWQEQDRIRSQFEFQLIENKRHDRVE</sequence>
<organism evidence="2 3">
    <name type="scientific">Marinomonas algarum</name>
    <dbReference type="NCBI Taxonomy" id="2883105"/>
    <lineage>
        <taxon>Bacteria</taxon>
        <taxon>Pseudomonadati</taxon>
        <taxon>Pseudomonadota</taxon>
        <taxon>Gammaproteobacteria</taxon>
        <taxon>Oceanospirillales</taxon>
        <taxon>Oceanospirillaceae</taxon>
        <taxon>Marinomonas</taxon>
    </lineage>
</organism>
<dbReference type="Pfam" id="PF18765">
    <property type="entry name" value="Polbeta"/>
    <property type="match status" value="1"/>
</dbReference>
<evidence type="ECO:0000259" key="1">
    <source>
        <dbReference type="Pfam" id="PF18765"/>
    </source>
</evidence>
<dbReference type="PANTHER" id="PTHR43852:SF3">
    <property type="entry name" value="NUCLEOTIDYLTRANSFERASE"/>
    <property type="match status" value="1"/>
</dbReference>
<dbReference type="InterPro" id="IPR052930">
    <property type="entry name" value="TA_antitoxin_MntA"/>
</dbReference>
<dbReference type="Gene3D" id="3.30.460.10">
    <property type="entry name" value="Beta Polymerase, domain 2"/>
    <property type="match status" value="1"/>
</dbReference>
<dbReference type="InterPro" id="IPR043519">
    <property type="entry name" value="NT_sf"/>
</dbReference>
<keyword evidence="3" id="KW-1185">Reference proteome</keyword>
<feature type="domain" description="Polymerase beta nucleotidyltransferase" evidence="1">
    <location>
        <begin position="12"/>
        <end position="106"/>
    </location>
</feature>
<reference evidence="2" key="1">
    <citation type="submission" date="2021-10" db="EMBL/GenBank/DDBJ databases">
        <title>Marinomonas pontica sp. nov., isolated from the Black Sea.</title>
        <authorList>
            <person name="Zhao L.-H."/>
            <person name="Xue J.-H."/>
        </authorList>
    </citation>
    <scope>NUCLEOTIDE SEQUENCE</scope>
    <source>
        <strain evidence="2">E8</strain>
    </source>
</reference>
<protein>
    <submittedName>
        <fullName evidence="2">Nucleotidyltransferase domain-containing protein</fullName>
    </submittedName>
</protein>
<dbReference type="InterPro" id="IPR041633">
    <property type="entry name" value="Polbeta"/>
</dbReference>
<dbReference type="SUPFAM" id="SSF81301">
    <property type="entry name" value="Nucleotidyltransferase"/>
    <property type="match status" value="1"/>
</dbReference>
<dbReference type="NCBIfam" id="NF047752">
    <property type="entry name" value="MntA_antitoxin"/>
    <property type="match status" value="1"/>
</dbReference>
<proteinExistence type="predicted"/>
<dbReference type="CDD" id="cd05403">
    <property type="entry name" value="NT_KNTase_like"/>
    <property type="match status" value="1"/>
</dbReference>
<accession>A0A9X1LEI0</accession>
<dbReference type="Proteomes" id="UP001139095">
    <property type="component" value="Unassembled WGS sequence"/>
</dbReference>
<dbReference type="EMBL" id="JAJATW010000007">
    <property type="protein sequence ID" value="MCB5161473.1"/>
    <property type="molecule type" value="Genomic_DNA"/>
</dbReference>
<comment type="caution">
    <text evidence="2">The sequence shown here is derived from an EMBL/GenBank/DDBJ whole genome shotgun (WGS) entry which is preliminary data.</text>
</comment>
<name>A0A9X1LEI0_9GAMM</name>
<evidence type="ECO:0000313" key="2">
    <source>
        <dbReference type="EMBL" id="MCB5161473.1"/>
    </source>
</evidence>
<gene>
    <name evidence="2" type="ORF">LG368_06115</name>
</gene>
<dbReference type="AlphaFoldDB" id="A0A9X1LEI0"/>
<dbReference type="PANTHER" id="PTHR43852">
    <property type="entry name" value="NUCLEOTIDYLTRANSFERASE"/>
    <property type="match status" value="1"/>
</dbReference>
<evidence type="ECO:0000313" key="3">
    <source>
        <dbReference type="Proteomes" id="UP001139095"/>
    </source>
</evidence>
<dbReference type="RefSeq" id="WP_226753850.1">
    <property type="nucleotide sequence ID" value="NZ_JAJATW010000007.1"/>
</dbReference>